<evidence type="ECO:0000313" key="2">
    <source>
        <dbReference type="Proteomes" id="UP001457282"/>
    </source>
</evidence>
<reference evidence="1 2" key="1">
    <citation type="journal article" date="2023" name="G3 (Bethesda)">
        <title>A chromosome-length genome assembly and annotation of blackberry (Rubus argutus, cv. 'Hillquist').</title>
        <authorList>
            <person name="Bruna T."/>
            <person name="Aryal R."/>
            <person name="Dudchenko O."/>
            <person name="Sargent D.J."/>
            <person name="Mead D."/>
            <person name="Buti M."/>
            <person name="Cavallini A."/>
            <person name="Hytonen T."/>
            <person name="Andres J."/>
            <person name="Pham M."/>
            <person name="Weisz D."/>
            <person name="Mascagni F."/>
            <person name="Usai G."/>
            <person name="Natali L."/>
            <person name="Bassil N."/>
            <person name="Fernandez G.E."/>
            <person name="Lomsadze A."/>
            <person name="Armour M."/>
            <person name="Olukolu B."/>
            <person name="Poorten T."/>
            <person name="Britton C."/>
            <person name="Davik J."/>
            <person name="Ashrafi H."/>
            <person name="Aiden E.L."/>
            <person name="Borodovsky M."/>
            <person name="Worthington M."/>
        </authorList>
    </citation>
    <scope>NUCLEOTIDE SEQUENCE [LARGE SCALE GENOMIC DNA]</scope>
    <source>
        <strain evidence="1">PI 553951</strain>
    </source>
</reference>
<accession>A0AAW1Y7H9</accession>
<sequence length="143" mass="15784">MRHLSEILDPIKDAIRAQLGDICELDRATFQSDGVKGPPPSPAFSKRIPDFRPYLWSKLAESWFSMCFRPSKRFRPGEGRADVNVQTAPTFQVAPARASAEAEVITLGLPDASTPQVKVEANEGEENVIVPAGINDAARRLFY</sequence>
<gene>
    <name evidence="1" type="ORF">M0R45_010469</name>
</gene>
<name>A0AAW1Y7H9_RUBAR</name>
<dbReference type="EMBL" id="JBEDUW010000002">
    <property type="protein sequence ID" value="KAK9944929.1"/>
    <property type="molecule type" value="Genomic_DNA"/>
</dbReference>
<keyword evidence="2" id="KW-1185">Reference proteome</keyword>
<evidence type="ECO:0000313" key="1">
    <source>
        <dbReference type="EMBL" id="KAK9944929.1"/>
    </source>
</evidence>
<organism evidence="1 2">
    <name type="scientific">Rubus argutus</name>
    <name type="common">Southern blackberry</name>
    <dbReference type="NCBI Taxonomy" id="59490"/>
    <lineage>
        <taxon>Eukaryota</taxon>
        <taxon>Viridiplantae</taxon>
        <taxon>Streptophyta</taxon>
        <taxon>Embryophyta</taxon>
        <taxon>Tracheophyta</taxon>
        <taxon>Spermatophyta</taxon>
        <taxon>Magnoliopsida</taxon>
        <taxon>eudicotyledons</taxon>
        <taxon>Gunneridae</taxon>
        <taxon>Pentapetalae</taxon>
        <taxon>rosids</taxon>
        <taxon>fabids</taxon>
        <taxon>Rosales</taxon>
        <taxon>Rosaceae</taxon>
        <taxon>Rosoideae</taxon>
        <taxon>Rosoideae incertae sedis</taxon>
        <taxon>Rubus</taxon>
    </lineage>
</organism>
<protein>
    <submittedName>
        <fullName evidence="1">Uncharacterized protein</fullName>
    </submittedName>
</protein>
<dbReference type="Proteomes" id="UP001457282">
    <property type="component" value="Unassembled WGS sequence"/>
</dbReference>
<dbReference type="AlphaFoldDB" id="A0AAW1Y7H9"/>
<proteinExistence type="predicted"/>
<comment type="caution">
    <text evidence="1">The sequence shown here is derived from an EMBL/GenBank/DDBJ whole genome shotgun (WGS) entry which is preliminary data.</text>
</comment>